<gene>
    <name evidence="1" type="ORF">DC53_08075</name>
</gene>
<accession>A0ABD3Y9Y8</accession>
<sequence length="84" mass="9613">MLFNYVGKVVSLFFDESTKRDNSRWAQKVIGNAKHAKIINGQKPPMPILIGKNKVPAPMAVPNRLSVHCISCWFYFEVKECVIY</sequence>
<reference evidence="1 2" key="1">
    <citation type="submission" date="2014-04" db="EMBL/GenBank/DDBJ databases">
        <title>Pseudoalteromonas galatheae sp. nov., isolated from a deep-sea polychaete near Canal Concepcion, Chile.</title>
        <authorList>
            <person name="Machado H.R."/>
            <person name="Gram L."/>
            <person name="Vynne N.G."/>
        </authorList>
    </citation>
    <scope>NUCLEOTIDE SEQUENCE [LARGE SCALE GENOMIC DNA]</scope>
    <source>
        <strain evidence="1 2">KMM216</strain>
    </source>
</reference>
<dbReference type="Proteomes" id="UP000027154">
    <property type="component" value="Unassembled WGS sequence"/>
</dbReference>
<protein>
    <submittedName>
        <fullName evidence="1">Uncharacterized protein</fullName>
    </submittedName>
</protein>
<name>A0ABD3Y9Y8_9GAMM</name>
<proteinExistence type="predicted"/>
<evidence type="ECO:0000313" key="2">
    <source>
        <dbReference type="Proteomes" id="UP000027154"/>
    </source>
</evidence>
<dbReference type="AlphaFoldDB" id="A0ABD3Y9Y8"/>
<dbReference type="EMBL" id="JJNZ01000024">
    <property type="protein sequence ID" value="KDC51518.1"/>
    <property type="molecule type" value="Genomic_DNA"/>
</dbReference>
<evidence type="ECO:0000313" key="1">
    <source>
        <dbReference type="EMBL" id="KDC51518.1"/>
    </source>
</evidence>
<organism evidence="1 2">
    <name type="scientific">Pseudoalteromonas fuliginea</name>
    <dbReference type="NCBI Taxonomy" id="1872678"/>
    <lineage>
        <taxon>Bacteria</taxon>
        <taxon>Pseudomonadati</taxon>
        <taxon>Pseudomonadota</taxon>
        <taxon>Gammaproteobacteria</taxon>
        <taxon>Alteromonadales</taxon>
        <taxon>Pseudoalteromonadaceae</taxon>
        <taxon>Pseudoalteromonas</taxon>
    </lineage>
</organism>
<comment type="caution">
    <text evidence="1">The sequence shown here is derived from an EMBL/GenBank/DDBJ whole genome shotgun (WGS) entry which is preliminary data.</text>
</comment>